<evidence type="ECO:0000313" key="3">
    <source>
        <dbReference type="Proteomes" id="UP000266673"/>
    </source>
</evidence>
<protein>
    <submittedName>
        <fullName evidence="2">Uncharacterized protein</fullName>
    </submittedName>
</protein>
<proteinExistence type="predicted"/>
<evidence type="ECO:0000313" key="2">
    <source>
        <dbReference type="EMBL" id="RIB03414.1"/>
    </source>
</evidence>
<reference evidence="2" key="1">
    <citation type="submission" date="2018-06" db="EMBL/GenBank/DDBJ databases">
        <title>Comparative genomics reveals the genomic features of Rhizophagus irregularis, R. cerebriforme, R. diaphanum and Gigaspora rosea, and their symbiotic lifestyle signature.</title>
        <authorList>
            <person name="Morin E."/>
            <person name="San Clemente H."/>
            <person name="Chen E.C.H."/>
            <person name="De La Providencia I."/>
            <person name="Hainaut M."/>
            <person name="Kuo A."/>
            <person name="Kohler A."/>
            <person name="Murat C."/>
            <person name="Tang N."/>
            <person name="Roy S."/>
            <person name="Loubradou J."/>
            <person name="Henrissat B."/>
            <person name="Grigoriev I.V."/>
            <person name="Corradi N."/>
            <person name="Roux C."/>
            <person name="Martin F.M."/>
        </authorList>
    </citation>
    <scope>NUCLEOTIDE SEQUENCE [LARGE SCALE GENOMIC DNA]</scope>
    <source>
        <strain evidence="2">DAOM 194757</strain>
    </source>
</reference>
<dbReference type="Proteomes" id="UP000266673">
    <property type="component" value="Unassembled WGS sequence"/>
</dbReference>
<keyword evidence="3" id="KW-1185">Reference proteome</keyword>
<sequence length="343" mass="39290">MARTRNVMKKKDAPLRSAEANDSVEDHERQATNVEDAVNKRKKVSNRTNVKKRREYKEPIDESPLRSVETNNLAEDHELQVEVTANKGNKSSNRTNTKKRLEIEQTLINSDDEIIQPSRTPFALIREDLPSKNIVQQREQTAKASSSSSLIRSSLSYNKRPFASKATPSFLDRSDSPESIYSKRSPLSNIASSPLINHSFDNTNNQRPLTSNKINNSSTSLIDPFKNDLELCLYLVQHLNLIKLTMSMIEAGGQGSTVIQEKANKFDVLLEKMGLWLLSGLQCNASLRKVLRNLVPEFIRKYKLTKTRQPEMQQISEYITESNWEPFLKRHMDILDLEKTFRK</sequence>
<feature type="region of interest" description="Disordered" evidence="1">
    <location>
        <begin position="166"/>
        <end position="185"/>
    </location>
</feature>
<comment type="caution">
    <text evidence="2">The sequence shown here is derived from an EMBL/GenBank/DDBJ whole genome shotgun (WGS) entry which is preliminary data.</text>
</comment>
<feature type="compositionally biased region" description="Basic residues" evidence="1">
    <location>
        <begin position="40"/>
        <end position="54"/>
    </location>
</feature>
<evidence type="ECO:0000256" key="1">
    <source>
        <dbReference type="SAM" id="MobiDB-lite"/>
    </source>
</evidence>
<dbReference type="EMBL" id="QKWP01002415">
    <property type="protein sequence ID" value="RIB03414.1"/>
    <property type="molecule type" value="Genomic_DNA"/>
</dbReference>
<name>A0A397TZN6_9GLOM</name>
<feature type="compositionally biased region" description="Basic and acidic residues" evidence="1">
    <location>
        <begin position="55"/>
        <end position="64"/>
    </location>
</feature>
<feature type="region of interest" description="Disordered" evidence="1">
    <location>
        <begin position="1"/>
        <end position="98"/>
    </location>
</feature>
<dbReference type="AlphaFoldDB" id="A0A397TZN6"/>
<gene>
    <name evidence="2" type="ORF">C2G38_2287978</name>
</gene>
<accession>A0A397TZN6</accession>
<feature type="compositionally biased region" description="Polar residues" evidence="1">
    <location>
        <begin position="86"/>
        <end position="95"/>
    </location>
</feature>
<organism evidence="2 3">
    <name type="scientific">Gigaspora rosea</name>
    <dbReference type="NCBI Taxonomy" id="44941"/>
    <lineage>
        <taxon>Eukaryota</taxon>
        <taxon>Fungi</taxon>
        <taxon>Fungi incertae sedis</taxon>
        <taxon>Mucoromycota</taxon>
        <taxon>Glomeromycotina</taxon>
        <taxon>Glomeromycetes</taxon>
        <taxon>Diversisporales</taxon>
        <taxon>Gigasporaceae</taxon>
        <taxon>Gigaspora</taxon>
    </lineage>
</organism>